<proteinExistence type="predicted"/>
<reference evidence="1" key="2">
    <citation type="submission" date="2014-03" db="EMBL/GenBank/DDBJ databases">
        <authorList>
            <person name="Genoscope - CEA"/>
        </authorList>
    </citation>
    <scope>NUCLEOTIDE SEQUENCE</scope>
</reference>
<dbReference type="Proteomes" id="UP000193380">
    <property type="component" value="Unassembled WGS sequence"/>
</dbReference>
<evidence type="ECO:0000313" key="1">
    <source>
        <dbReference type="EMBL" id="CDQ94169.1"/>
    </source>
</evidence>
<name>A0A060YXF7_ONCMY</name>
<organism evidence="1 2">
    <name type="scientific">Oncorhynchus mykiss</name>
    <name type="common">Rainbow trout</name>
    <name type="synonym">Salmo gairdneri</name>
    <dbReference type="NCBI Taxonomy" id="8022"/>
    <lineage>
        <taxon>Eukaryota</taxon>
        <taxon>Metazoa</taxon>
        <taxon>Chordata</taxon>
        <taxon>Craniata</taxon>
        <taxon>Vertebrata</taxon>
        <taxon>Euteleostomi</taxon>
        <taxon>Actinopterygii</taxon>
        <taxon>Neopterygii</taxon>
        <taxon>Teleostei</taxon>
        <taxon>Protacanthopterygii</taxon>
        <taxon>Salmoniformes</taxon>
        <taxon>Salmonidae</taxon>
        <taxon>Salmoninae</taxon>
        <taxon>Oncorhynchus</taxon>
    </lineage>
</organism>
<reference evidence="1" key="1">
    <citation type="journal article" date="2014" name="Nat. Commun.">
        <title>The rainbow trout genome provides novel insights into evolution after whole-genome duplication in vertebrates.</title>
        <authorList>
            <person name="Berthelot C."/>
            <person name="Brunet F."/>
            <person name="Chalopin D."/>
            <person name="Juanchich A."/>
            <person name="Bernard M."/>
            <person name="Noel B."/>
            <person name="Bento P."/>
            <person name="Da Silva C."/>
            <person name="Labadie K."/>
            <person name="Alberti A."/>
            <person name="Aury J.M."/>
            <person name="Louis A."/>
            <person name="Dehais P."/>
            <person name="Bardou P."/>
            <person name="Montfort J."/>
            <person name="Klopp C."/>
            <person name="Cabau C."/>
            <person name="Gaspin C."/>
            <person name="Thorgaard G.H."/>
            <person name="Boussaha M."/>
            <person name="Quillet E."/>
            <person name="Guyomard R."/>
            <person name="Galiana D."/>
            <person name="Bobe J."/>
            <person name="Volff J.N."/>
            <person name="Genet C."/>
            <person name="Wincker P."/>
            <person name="Jaillon O."/>
            <person name="Roest Crollius H."/>
            <person name="Guiguen Y."/>
        </authorList>
    </citation>
    <scope>NUCLEOTIDE SEQUENCE [LARGE SCALE GENOMIC DNA]</scope>
</reference>
<gene>
    <name evidence="1" type="ORF">GSONMT00051969001</name>
</gene>
<dbReference type="AlphaFoldDB" id="A0A060YXF7"/>
<protein>
    <submittedName>
        <fullName evidence="1">Uncharacterized protein</fullName>
    </submittedName>
</protein>
<evidence type="ECO:0000313" key="2">
    <source>
        <dbReference type="Proteomes" id="UP000193380"/>
    </source>
</evidence>
<dbReference type="EMBL" id="FR917001">
    <property type="protein sequence ID" value="CDQ94169.1"/>
    <property type="molecule type" value="Genomic_DNA"/>
</dbReference>
<accession>A0A060YXF7</accession>
<dbReference type="PaxDb" id="8022-A0A060YXF7"/>
<dbReference type="STRING" id="8022.A0A060YXF7"/>
<sequence length="212" mass="23921">MQNGYNEIGFVQQILSLNLVPRKNGTNRGNDTSLSDFSDVVWSLLVGCCLFTGVPPTCCSPGPRHPATTQNSPLHAHCHHTDEYRGPCVWWCPYQCRHCWGVQSSREEDDLLGGLGVWSGPVFLCPHYLLLKNPSYTLALGHRNSRREGGGGHAISRTAYARQLFLQRPYFLYLLSDDFCQLLIFSCNKIFHVIIMSGVLISTHFDYCITPW</sequence>